<organism evidence="4 5">
    <name type="scientific">Thermoproteus uzoniensis (strain 768-20)</name>
    <dbReference type="NCBI Taxonomy" id="999630"/>
    <lineage>
        <taxon>Archaea</taxon>
        <taxon>Thermoproteota</taxon>
        <taxon>Thermoprotei</taxon>
        <taxon>Thermoproteales</taxon>
        <taxon>Thermoproteaceae</taxon>
        <taxon>Thermoproteus</taxon>
    </lineage>
</organism>
<name>F2L5L0_THEU7</name>
<dbReference type="KEGG" id="tuz:TUZN_0897"/>
<dbReference type="OrthoDB" id="8919at2157"/>
<sequence length="136" mass="14990">MPRRAVPLRVSDVMVREVVTAGKNTPVKEVANSMYEKKIGSVVVVDEAGRPVGIVTERDLVYVCAKGLSADTPIWMVMTENPVTIAEDAPLLDAVEKMRELNVRHLPVVDKEGKLVGILSVRDVLDLAAFLIRIRE</sequence>
<dbReference type="GeneID" id="10360430"/>
<dbReference type="Pfam" id="PF00571">
    <property type="entry name" value="CBS"/>
    <property type="match status" value="2"/>
</dbReference>
<dbReference type="HOGENOM" id="CLU_040681_12_1_2"/>
<dbReference type="Proteomes" id="UP000008138">
    <property type="component" value="Chromosome"/>
</dbReference>
<reference evidence="4 5" key="1">
    <citation type="journal article" date="2011" name="J. Bacteriol.">
        <title>Complete genome sequence of the thermoacidophilic crenarchaeon Thermoproteus uzoniensis 768-20.</title>
        <authorList>
            <person name="Mardanov A.V."/>
            <person name="Gumerov V.M."/>
            <person name="Beletsky A.V."/>
            <person name="Prokofeva M.I."/>
            <person name="Bonch-Osmolovskaya E.A."/>
            <person name="Ravin N.V."/>
            <person name="Skryabin K.G."/>
        </authorList>
    </citation>
    <scope>NUCLEOTIDE SEQUENCE [LARGE SCALE GENOMIC DNA]</scope>
    <source>
        <strain evidence="4 5">768-20</strain>
    </source>
</reference>
<evidence type="ECO:0000313" key="5">
    <source>
        <dbReference type="Proteomes" id="UP000008138"/>
    </source>
</evidence>
<dbReference type="PANTHER" id="PTHR48108">
    <property type="entry name" value="CBS DOMAIN-CONTAINING PROTEIN CBSX2, CHLOROPLASTIC"/>
    <property type="match status" value="1"/>
</dbReference>
<dbReference type="PANTHER" id="PTHR48108:SF18">
    <property type="entry name" value="CBS DOMAIN-CONTAINING PROTEIN"/>
    <property type="match status" value="1"/>
</dbReference>
<dbReference type="InterPro" id="IPR000644">
    <property type="entry name" value="CBS_dom"/>
</dbReference>
<keyword evidence="2" id="KW-0129">CBS domain</keyword>
<evidence type="ECO:0000256" key="1">
    <source>
        <dbReference type="ARBA" id="ARBA00022737"/>
    </source>
</evidence>
<dbReference type="InterPro" id="IPR051462">
    <property type="entry name" value="CBS_domain-containing"/>
</dbReference>
<evidence type="ECO:0000313" key="4">
    <source>
        <dbReference type="EMBL" id="AEA12381.1"/>
    </source>
</evidence>
<keyword evidence="1" id="KW-0677">Repeat</keyword>
<accession>F2L5L0</accession>
<dbReference type="eggNOG" id="arCOG00606">
    <property type="taxonomic scope" value="Archaea"/>
</dbReference>
<feature type="domain" description="CBS" evidence="3">
    <location>
        <begin position="14"/>
        <end position="72"/>
    </location>
</feature>
<dbReference type="SUPFAM" id="SSF54631">
    <property type="entry name" value="CBS-domain pair"/>
    <property type="match status" value="1"/>
</dbReference>
<evidence type="ECO:0000259" key="3">
    <source>
        <dbReference type="PROSITE" id="PS51371"/>
    </source>
</evidence>
<keyword evidence="5" id="KW-1185">Reference proteome</keyword>
<evidence type="ECO:0000256" key="2">
    <source>
        <dbReference type="PROSITE-ProRule" id="PRU00703"/>
    </source>
</evidence>
<proteinExistence type="predicted"/>
<dbReference type="EMBL" id="CP002590">
    <property type="protein sequence ID" value="AEA12381.1"/>
    <property type="molecule type" value="Genomic_DNA"/>
</dbReference>
<feature type="domain" description="CBS" evidence="3">
    <location>
        <begin position="78"/>
        <end position="136"/>
    </location>
</feature>
<dbReference type="PROSITE" id="PS51371">
    <property type="entry name" value="CBS"/>
    <property type="match status" value="2"/>
</dbReference>
<dbReference type="Gene3D" id="3.10.580.10">
    <property type="entry name" value="CBS-domain"/>
    <property type="match status" value="1"/>
</dbReference>
<dbReference type="RefSeq" id="WP_013679717.1">
    <property type="nucleotide sequence ID" value="NC_015315.1"/>
</dbReference>
<dbReference type="SMART" id="SM00116">
    <property type="entry name" value="CBS"/>
    <property type="match status" value="2"/>
</dbReference>
<reference key="2">
    <citation type="submission" date="2011-03" db="EMBL/GenBank/DDBJ databases">
        <title>Complete genome sequence of the thermoacidophilic crenarchaeon Thermoproteus uzoniensis 768-20.</title>
        <authorList>
            <person name="Mardanov A.V."/>
            <person name="Gumerov V.M."/>
            <person name="Beletsky A.V."/>
            <person name="Prokofeva M.I."/>
            <person name="Bonch-Osmolovskaya E.A."/>
            <person name="Ravin N.V."/>
            <person name="Skryabin K.G."/>
        </authorList>
    </citation>
    <scope>NUCLEOTIDE SEQUENCE</scope>
    <source>
        <strain>768-20</strain>
    </source>
</reference>
<dbReference type="STRING" id="999630.TUZN_0897"/>
<dbReference type="AlphaFoldDB" id="F2L5L0"/>
<protein>
    <submittedName>
        <fullName evidence="4">Signal-transduction protein</fullName>
    </submittedName>
</protein>
<dbReference type="CDD" id="cd09836">
    <property type="entry name" value="CBS_pair_arch"/>
    <property type="match status" value="1"/>
</dbReference>
<dbReference type="InterPro" id="IPR046342">
    <property type="entry name" value="CBS_dom_sf"/>
</dbReference>
<gene>
    <name evidence="4" type="ordered locus">TUZN_0897</name>
</gene>